<dbReference type="AlphaFoldDB" id="A0A3A6RAL4"/>
<keyword evidence="2" id="KW-1185">Reference proteome</keyword>
<evidence type="ECO:0000313" key="2">
    <source>
        <dbReference type="Proteomes" id="UP000273252"/>
    </source>
</evidence>
<sequence length="122" mass="13981">MNSNNITIRLSGGDLNGTQIPNVSQHSLPSKLHYDSQKVYVRDLRDLKGVQIERRRQHLPANWHSFTRNVYVRSNKQTEPEDILYDYSGEVTIKRCKGVNDSGKRCIKPAEDGKSYCCCDHS</sequence>
<dbReference type="Proteomes" id="UP000273252">
    <property type="component" value="Unassembled WGS sequence"/>
</dbReference>
<accession>A0A3A6RAL4</accession>
<organism evidence="1 2">
    <name type="scientific">Vibrio sinensis</name>
    <dbReference type="NCBI Taxonomy" id="2302434"/>
    <lineage>
        <taxon>Bacteria</taxon>
        <taxon>Pseudomonadati</taxon>
        <taxon>Pseudomonadota</taxon>
        <taxon>Gammaproteobacteria</taxon>
        <taxon>Vibrionales</taxon>
        <taxon>Vibrionaceae</taxon>
        <taxon>Vibrio</taxon>
    </lineage>
</organism>
<evidence type="ECO:0000313" key="1">
    <source>
        <dbReference type="EMBL" id="RJX73611.1"/>
    </source>
</evidence>
<dbReference type="EMBL" id="QVMU01000003">
    <property type="protein sequence ID" value="RJX73611.1"/>
    <property type="molecule type" value="Genomic_DNA"/>
</dbReference>
<proteinExistence type="predicted"/>
<name>A0A3A6RAL4_9VIBR</name>
<reference evidence="1 2" key="1">
    <citation type="submission" date="2018-08" db="EMBL/GenBank/DDBJ databases">
        <title>Vibrio isolated from the Eastern China Marginal Seas.</title>
        <authorList>
            <person name="Li Y."/>
        </authorList>
    </citation>
    <scope>NUCLEOTIDE SEQUENCE [LARGE SCALE GENOMIC DNA]</scope>
    <source>
        <strain evidence="1 2">BEI233</strain>
    </source>
</reference>
<protein>
    <submittedName>
        <fullName evidence="1">Uncharacterized protein</fullName>
    </submittedName>
</protein>
<dbReference type="RefSeq" id="WP_120029851.1">
    <property type="nucleotide sequence ID" value="NZ_QVMU01000003.1"/>
</dbReference>
<gene>
    <name evidence="1" type="ORF">DZ860_05090</name>
</gene>
<comment type="caution">
    <text evidence="1">The sequence shown here is derived from an EMBL/GenBank/DDBJ whole genome shotgun (WGS) entry which is preliminary data.</text>
</comment>